<evidence type="ECO:0000313" key="6">
    <source>
        <dbReference type="Proteomes" id="UP001221597"/>
    </source>
</evidence>
<comment type="subcellular location">
    <subcellularLocation>
        <location evidence="1">Secreted</location>
    </subcellularLocation>
</comment>
<reference evidence="5 6" key="1">
    <citation type="submission" date="2023-04" db="EMBL/GenBank/DDBJ databases">
        <title>Genome sequence of Halobacillus naozhouensis KACC 21980.</title>
        <authorList>
            <person name="Kim S."/>
            <person name="Heo J."/>
            <person name="Kwon S.-W."/>
        </authorList>
    </citation>
    <scope>NUCLEOTIDE SEQUENCE [LARGE SCALE GENOMIC DNA]</scope>
    <source>
        <strain evidence="5 6">KCTC 13234</strain>
    </source>
</reference>
<keyword evidence="2" id="KW-0964">Secreted</keyword>
<name>A0ABY8IVP7_9BACI</name>
<evidence type="ECO:0000256" key="1">
    <source>
        <dbReference type="ARBA" id="ARBA00004613"/>
    </source>
</evidence>
<sequence length="586" mass="64666">MKVLDVSDLQKGGEGTIHTLDHLKNSIHHVKTSIEAIVNLEDALRGQGGEAIRAFYQEAHLPFLSYLEQFLSQYEAAIQKMLASLREFEPNSDGVIREDFLEQEVEAGLHKASTVTTEIVQEINQVVSGVRDIVSLPSVDDSAFLQEIKQARNKRDETVERLHEFDQTESSQLEELKQSLSTMNQYIESISSQFEAGDISIRSYQAGQLQSNADWESINLATSAKIIPPGEVGGFIQDQKMLAPVSLEYEFTSEGVCTREDMMAASAEGADVVWWKKTASFVLDFIPIVGNVKAAIETNTGENLITGVEYEGWERAILAASVVGGGMVKVVGKGAKGVSSVVKGADNLELKNAGEYFNHINNIGKRTDLTSEQKFVKIHEAYAALEMKGNVTVVSDMKFLKPERFVDGRMNVDWPNKMGFLEGSIQEINRKNPLPERWDRVGGKGGENFTVLPDNGIPHTYDQRAIPYVENPTARHVGTFDNESYFNAIDAINIGDLGELNKIVVANGKNPISNVDFMDFKAHYTDFQDNVKEVIGSTKNAYGLKGTAAPWKNSSTGQDLMNGGAEQIVTPLNAEMLEMIGIIPKY</sequence>
<dbReference type="InterPro" id="IPR027797">
    <property type="entry name" value="PT-TG_dom"/>
</dbReference>
<evidence type="ECO:0000313" key="5">
    <source>
        <dbReference type="EMBL" id="WFT74282.1"/>
    </source>
</evidence>
<dbReference type="PROSITE" id="PS51756">
    <property type="entry name" value="LXG"/>
    <property type="match status" value="1"/>
</dbReference>
<dbReference type="Pfam" id="PF14449">
    <property type="entry name" value="PT-TG"/>
    <property type="match status" value="1"/>
</dbReference>
<dbReference type="RefSeq" id="WP_283076282.1">
    <property type="nucleotide sequence ID" value="NZ_CP121671.1"/>
</dbReference>
<proteinExistence type="inferred from homology"/>
<protein>
    <submittedName>
        <fullName evidence="5">T7SS effector LXG polymorphic toxin</fullName>
    </submittedName>
</protein>
<feature type="domain" description="LXG" evidence="4">
    <location>
        <begin position="1"/>
        <end position="235"/>
    </location>
</feature>
<evidence type="ECO:0000259" key="4">
    <source>
        <dbReference type="PROSITE" id="PS51756"/>
    </source>
</evidence>
<keyword evidence="6" id="KW-1185">Reference proteome</keyword>
<dbReference type="Pfam" id="PF04740">
    <property type="entry name" value="LXG"/>
    <property type="match status" value="1"/>
</dbReference>
<accession>A0ABY8IVP7</accession>
<comment type="similarity">
    <text evidence="3">In the N-terminal section; belongs to the LXG family.</text>
</comment>
<evidence type="ECO:0000256" key="3">
    <source>
        <dbReference type="ARBA" id="ARBA00034117"/>
    </source>
</evidence>
<dbReference type="Proteomes" id="UP001221597">
    <property type="component" value="Chromosome"/>
</dbReference>
<evidence type="ECO:0000256" key="2">
    <source>
        <dbReference type="ARBA" id="ARBA00022525"/>
    </source>
</evidence>
<dbReference type="EMBL" id="CP121671">
    <property type="protein sequence ID" value="WFT74282.1"/>
    <property type="molecule type" value="Genomic_DNA"/>
</dbReference>
<organism evidence="5 6">
    <name type="scientific">Halobacillus naozhouensis</name>
    <dbReference type="NCBI Taxonomy" id="554880"/>
    <lineage>
        <taxon>Bacteria</taxon>
        <taxon>Bacillati</taxon>
        <taxon>Bacillota</taxon>
        <taxon>Bacilli</taxon>
        <taxon>Bacillales</taxon>
        <taxon>Bacillaceae</taxon>
        <taxon>Halobacillus</taxon>
    </lineage>
</organism>
<dbReference type="InterPro" id="IPR006829">
    <property type="entry name" value="LXG_dom"/>
</dbReference>
<gene>
    <name evidence="5" type="ORF">P9989_18275</name>
</gene>